<keyword evidence="1" id="KW-1133">Transmembrane helix</keyword>
<dbReference type="GO" id="GO:0005886">
    <property type="term" value="C:plasma membrane"/>
    <property type="evidence" value="ECO:0007669"/>
    <property type="project" value="TreeGrafter"/>
</dbReference>
<dbReference type="InterPro" id="IPR051311">
    <property type="entry name" value="DedA_domain"/>
</dbReference>
<dbReference type="AlphaFoldDB" id="G7VG03"/>
<dbReference type="Proteomes" id="UP000005867">
    <property type="component" value="Chromosome"/>
</dbReference>
<feature type="domain" description="VTT" evidence="2">
    <location>
        <begin position="44"/>
        <end position="140"/>
    </location>
</feature>
<keyword evidence="4" id="KW-1185">Reference proteome</keyword>
<feature type="transmembrane region" description="Helical" evidence="1">
    <location>
        <begin position="90"/>
        <end position="111"/>
    </location>
</feature>
<evidence type="ECO:0000256" key="1">
    <source>
        <dbReference type="SAM" id="Phobius"/>
    </source>
</evidence>
<dbReference type="GeneID" id="11596079"/>
<sequence>MDALGPLGVFLAVFISHVIPFAPLPGYAATIYYVSRHNDSASQVLAAVATALGASLGKLVVFLYGYGIGKLVARDELLYAKRLFEKISKLGIDVAVFIFAMSPLADDVLYIPLGAAGYHVGRFFTALFAGKMVLATLLVFWANLLTGMLEGLFGNGILATLALVALTAALTVLVLRIKWSAVLEAYEKGGVWSAVKAALRSVVGRA</sequence>
<feature type="transmembrane region" description="Helical" evidence="1">
    <location>
        <begin position="157"/>
        <end position="177"/>
    </location>
</feature>
<dbReference type="eggNOG" id="arCOG03119">
    <property type="taxonomic scope" value="Archaea"/>
</dbReference>
<reference evidence="3 4" key="1">
    <citation type="journal article" date="2012" name="J. Bacteriol.">
        <title>Complete genome sequence of strain 1860, a crenarchaeon of the genus pyrobaculum able to grow with various electron acceptors.</title>
        <authorList>
            <person name="Mardanov A.V."/>
            <person name="Gumerov V.M."/>
            <person name="Slobodkina G.B."/>
            <person name="Beletsky A.V."/>
            <person name="Bonch-Osmolovskaya E.A."/>
            <person name="Ravin N.V."/>
            <person name="Skryabin K.G."/>
        </authorList>
    </citation>
    <scope>NUCLEOTIDE SEQUENCE [LARGE SCALE GENOMIC DNA]</scope>
    <source>
        <strain evidence="3 4">1860</strain>
    </source>
</reference>
<dbReference type="OrthoDB" id="10722at2157"/>
<dbReference type="KEGG" id="pyr:P186_1583"/>
<protein>
    <submittedName>
        <fullName evidence="3">SNARE associated Golgi protein-like protein</fullName>
    </submittedName>
</protein>
<proteinExistence type="predicted"/>
<keyword evidence="1" id="KW-0472">Membrane</keyword>
<feature type="transmembrane region" description="Helical" evidence="1">
    <location>
        <begin position="123"/>
        <end position="145"/>
    </location>
</feature>
<organism evidence="3 4">
    <name type="scientific">Pyrobaculum ferrireducens</name>
    <dbReference type="NCBI Taxonomy" id="1104324"/>
    <lineage>
        <taxon>Archaea</taxon>
        <taxon>Thermoproteota</taxon>
        <taxon>Thermoprotei</taxon>
        <taxon>Thermoproteales</taxon>
        <taxon>Thermoproteaceae</taxon>
        <taxon>Pyrobaculum</taxon>
    </lineage>
</organism>
<dbReference type="EMBL" id="CP003098">
    <property type="protein sequence ID" value="AET33001.1"/>
    <property type="molecule type" value="Genomic_DNA"/>
</dbReference>
<dbReference type="PANTHER" id="PTHR42709:SF10">
    <property type="entry name" value="SNARE ASSOCIATED GOLGI PROTEIN"/>
    <property type="match status" value="1"/>
</dbReference>
<name>G7VG03_9CREN</name>
<evidence type="ECO:0000313" key="3">
    <source>
        <dbReference type="EMBL" id="AET33001.1"/>
    </source>
</evidence>
<dbReference type="HOGENOM" id="CLU_101250_0_0_2"/>
<evidence type="ECO:0000313" key="4">
    <source>
        <dbReference type="Proteomes" id="UP000005867"/>
    </source>
</evidence>
<accession>G7VG03</accession>
<dbReference type="STRING" id="1104324.P186_1583"/>
<evidence type="ECO:0000259" key="2">
    <source>
        <dbReference type="Pfam" id="PF09335"/>
    </source>
</evidence>
<dbReference type="PANTHER" id="PTHR42709">
    <property type="entry name" value="ALKALINE PHOSPHATASE LIKE PROTEIN"/>
    <property type="match status" value="1"/>
</dbReference>
<feature type="transmembrane region" description="Helical" evidence="1">
    <location>
        <begin position="44"/>
        <end position="69"/>
    </location>
</feature>
<dbReference type="Pfam" id="PF09335">
    <property type="entry name" value="VTT_dom"/>
    <property type="match status" value="1"/>
</dbReference>
<dbReference type="RefSeq" id="WP_014288827.1">
    <property type="nucleotide sequence ID" value="NC_016645.1"/>
</dbReference>
<gene>
    <name evidence="3" type="ORF">P186_1583</name>
</gene>
<dbReference type="InterPro" id="IPR032816">
    <property type="entry name" value="VTT_dom"/>
</dbReference>
<keyword evidence="1" id="KW-0812">Transmembrane</keyword>
<dbReference type="BioCyc" id="PSP1104324:GJSN-1554-MONOMER"/>